<dbReference type="GO" id="GO:0003700">
    <property type="term" value="F:DNA-binding transcription factor activity"/>
    <property type="evidence" value="ECO:0007669"/>
    <property type="project" value="InterPro"/>
</dbReference>
<evidence type="ECO:0000313" key="5">
    <source>
        <dbReference type="EMBL" id="GAI41957.1"/>
    </source>
</evidence>
<organism evidence="5">
    <name type="scientific">marine sediment metagenome</name>
    <dbReference type="NCBI Taxonomy" id="412755"/>
    <lineage>
        <taxon>unclassified sequences</taxon>
        <taxon>metagenomes</taxon>
        <taxon>ecological metagenomes</taxon>
    </lineage>
</organism>
<dbReference type="EMBL" id="BARV01029170">
    <property type="protein sequence ID" value="GAI41957.1"/>
    <property type="molecule type" value="Genomic_DNA"/>
</dbReference>
<dbReference type="Gene3D" id="3.40.1410.10">
    <property type="entry name" value="Chorismate lyase-like"/>
    <property type="match status" value="1"/>
</dbReference>
<dbReference type="InterPro" id="IPR036388">
    <property type="entry name" value="WH-like_DNA-bd_sf"/>
</dbReference>
<dbReference type="SUPFAM" id="SSF64288">
    <property type="entry name" value="Chorismate lyase-like"/>
    <property type="match status" value="1"/>
</dbReference>
<dbReference type="PROSITE" id="PS50949">
    <property type="entry name" value="HTH_GNTR"/>
    <property type="match status" value="1"/>
</dbReference>
<dbReference type="PANTHER" id="PTHR44846:SF1">
    <property type="entry name" value="MANNOSYL-D-GLYCERATE TRANSPORT_METABOLISM SYSTEM REPRESSOR MNGR-RELATED"/>
    <property type="match status" value="1"/>
</dbReference>
<dbReference type="InterPro" id="IPR011663">
    <property type="entry name" value="UTRA"/>
</dbReference>
<sequence>MTIIKNYLDIVNLIFYKHIMVLTKHYNKDLSEYKKLIKEKVKLTLYCQVELILENFLENENIDSGSSFFSEAEVADQLGVSRPTVNKAFKNLIKKGILTKNRGKRSVVSKIKNIPLVFIEELASFGEMLQKQGVKHKTVLLERRKETPTLRIKKALNLNPGEKVIYLKRLRYAEEIPIIIVDSYLSYSKYSQ</sequence>
<dbReference type="InterPro" id="IPR000524">
    <property type="entry name" value="Tscrpt_reg_HTH_GntR"/>
</dbReference>
<dbReference type="Pfam" id="PF00392">
    <property type="entry name" value="GntR"/>
    <property type="match status" value="1"/>
</dbReference>
<keyword evidence="3" id="KW-0804">Transcription</keyword>
<gene>
    <name evidence="5" type="ORF">S06H3_46570</name>
</gene>
<dbReference type="GO" id="GO:0003677">
    <property type="term" value="F:DNA binding"/>
    <property type="evidence" value="ECO:0007669"/>
    <property type="project" value="UniProtKB-KW"/>
</dbReference>
<keyword evidence="1" id="KW-0805">Transcription regulation</keyword>
<dbReference type="InterPro" id="IPR028978">
    <property type="entry name" value="Chorismate_lyase_/UTRA_dom_sf"/>
</dbReference>
<dbReference type="PRINTS" id="PR00035">
    <property type="entry name" value="HTHGNTR"/>
</dbReference>
<protein>
    <recommendedName>
        <fullName evidence="4">HTH gntR-type domain-containing protein</fullName>
    </recommendedName>
</protein>
<accession>X1ND83</accession>
<dbReference type="InterPro" id="IPR036390">
    <property type="entry name" value="WH_DNA-bd_sf"/>
</dbReference>
<evidence type="ECO:0000256" key="1">
    <source>
        <dbReference type="ARBA" id="ARBA00023015"/>
    </source>
</evidence>
<dbReference type="SUPFAM" id="SSF46785">
    <property type="entry name" value="Winged helix' DNA-binding domain"/>
    <property type="match status" value="1"/>
</dbReference>
<dbReference type="GO" id="GO:0045892">
    <property type="term" value="P:negative regulation of DNA-templated transcription"/>
    <property type="evidence" value="ECO:0007669"/>
    <property type="project" value="TreeGrafter"/>
</dbReference>
<dbReference type="Gene3D" id="1.10.10.10">
    <property type="entry name" value="Winged helix-like DNA-binding domain superfamily/Winged helix DNA-binding domain"/>
    <property type="match status" value="1"/>
</dbReference>
<feature type="non-terminal residue" evidence="5">
    <location>
        <position position="192"/>
    </location>
</feature>
<proteinExistence type="predicted"/>
<dbReference type="SMART" id="SM00345">
    <property type="entry name" value="HTH_GNTR"/>
    <property type="match status" value="1"/>
</dbReference>
<reference evidence="5" key="1">
    <citation type="journal article" date="2014" name="Front. Microbiol.">
        <title>High frequency of phylogenetically diverse reductive dehalogenase-homologous genes in deep subseafloor sedimentary metagenomes.</title>
        <authorList>
            <person name="Kawai M."/>
            <person name="Futagami T."/>
            <person name="Toyoda A."/>
            <person name="Takaki Y."/>
            <person name="Nishi S."/>
            <person name="Hori S."/>
            <person name="Arai W."/>
            <person name="Tsubouchi T."/>
            <person name="Morono Y."/>
            <person name="Uchiyama I."/>
            <person name="Ito T."/>
            <person name="Fujiyama A."/>
            <person name="Inagaki F."/>
            <person name="Takami H."/>
        </authorList>
    </citation>
    <scope>NUCLEOTIDE SEQUENCE</scope>
    <source>
        <strain evidence="5">Expedition CK06-06</strain>
    </source>
</reference>
<evidence type="ECO:0000256" key="2">
    <source>
        <dbReference type="ARBA" id="ARBA00023125"/>
    </source>
</evidence>
<dbReference type="InterPro" id="IPR050679">
    <property type="entry name" value="Bact_HTH_transcr_reg"/>
</dbReference>
<evidence type="ECO:0000259" key="4">
    <source>
        <dbReference type="PROSITE" id="PS50949"/>
    </source>
</evidence>
<evidence type="ECO:0000256" key="3">
    <source>
        <dbReference type="ARBA" id="ARBA00023163"/>
    </source>
</evidence>
<keyword evidence="2" id="KW-0238">DNA-binding</keyword>
<dbReference type="AlphaFoldDB" id="X1ND83"/>
<dbReference type="PANTHER" id="PTHR44846">
    <property type="entry name" value="MANNOSYL-D-GLYCERATE TRANSPORT/METABOLISM SYSTEM REPRESSOR MNGR-RELATED"/>
    <property type="match status" value="1"/>
</dbReference>
<comment type="caution">
    <text evidence="5">The sequence shown here is derived from an EMBL/GenBank/DDBJ whole genome shotgun (WGS) entry which is preliminary data.</text>
</comment>
<dbReference type="Pfam" id="PF07702">
    <property type="entry name" value="UTRA"/>
    <property type="match status" value="1"/>
</dbReference>
<feature type="domain" description="HTH gntR-type" evidence="4">
    <location>
        <begin position="43"/>
        <end position="111"/>
    </location>
</feature>
<name>X1ND83_9ZZZZ</name>